<name>A0A9W4UMJ2_9PLEO</name>
<evidence type="ECO:0000259" key="1">
    <source>
        <dbReference type="PROSITE" id="PS51186"/>
    </source>
</evidence>
<gene>
    <name evidence="2" type="ORF">PDIGIT_LOCUS10714</name>
</gene>
<dbReference type="Proteomes" id="UP001152607">
    <property type="component" value="Unassembled WGS sequence"/>
</dbReference>
<dbReference type="PANTHER" id="PTHR42791">
    <property type="entry name" value="GNAT FAMILY ACETYLTRANSFERASE"/>
    <property type="match status" value="1"/>
</dbReference>
<evidence type="ECO:0000313" key="2">
    <source>
        <dbReference type="EMBL" id="CAI6337601.1"/>
    </source>
</evidence>
<protein>
    <recommendedName>
        <fullName evidence="1">N-acetyltransferase domain-containing protein</fullName>
    </recommendedName>
</protein>
<accession>A0A9W4UMJ2</accession>
<proteinExistence type="predicted"/>
<dbReference type="EMBL" id="CAOQHR010000007">
    <property type="protein sequence ID" value="CAI6337601.1"/>
    <property type="molecule type" value="Genomic_DNA"/>
</dbReference>
<sequence>MGSNPQNEPSESLKYYLRKVQVEEEMDHILEVIRKANYTPYDPIVEIVFPVNGLTGVECDKALAEHKQRLWDEHNTDPSSNWFYVVEATSLKPVGCCQWQIHPSDPFTENPRVVTAPWWPAGERREFCEAILNKIYHARMQLMRKPFQALAWMAVVPQHRRQGIGAMLMRAGIDNADARDLECWIEASAMGKPLYENFGFKALSTINLDTSKDGESEVWAQCRQQLTPPPITTMWRPCKSVQIGSGEIIVPFQPVGA</sequence>
<dbReference type="CDD" id="cd04301">
    <property type="entry name" value="NAT_SF"/>
    <property type="match status" value="1"/>
</dbReference>
<keyword evidence="3" id="KW-1185">Reference proteome</keyword>
<dbReference type="InterPro" id="IPR052523">
    <property type="entry name" value="Trichothecene_AcTrans"/>
</dbReference>
<dbReference type="Pfam" id="PF13508">
    <property type="entry name" value="Acetyltransf_7"/>
    <property type="match status" value="1"/>
</dbReference>
<reference evidence="2" key="1">
    <citation type="submission" date="2023-01" db="EMBL/GenBank/DDBJ databases">
        <authorList>
            <person name="Van Ghelder C."/>
            <person name="Rancurel C."/>
        </authorList>
    </citation>
    <scope>NUCLEOTIDE SEQUENCE</scope>
    <source>
        <strain evidence="2">CNCM I-4278</strain>
    </source>
</reference>
<dbReference type="PROSITE" id="PS51186">
    <property type="entry name" value="GNAT"/>
    <property type="match status" value="1"/>
</dbReference>
<evidence type="ECO:0000313" key="3">
    <source>
        <dbReference type="Proteomes" id="UP001152607"/>
    </source>
</evidence>
<feature type="domain" description="N-acetyltransferase" evidence="1">
    <location>
        <begin position="31"/>
        <end position="225"/>
    </location>
</feature>
<dbReference type="InterPro" id="IPR000182">
    <property type="entry name" value="GNAT_dom"/>
</dbReference>
<dbReference type="InterPro" id="IPR016181">
    <property type="entry name" value="Acyl_CoA_acyltransferase"/>
</dbReference>
<dbReference type="AlphaFoldDB" id="A0A9W4UMJ2"/>
<dbReference type="OrthoDB" id="410198at2759"/>
<dbReference type="PANTHER" id="PTHR42791:SF5">
    <property type="entry name" value="HYPOTHETICAL ACETYLTRANSFERASE (EUROFUNG)"/>
    <property type="match status" value="1"/>
</dbReference>
<dbReference type="GO" id="GO:0016747">
    <property type="term" value="F:acyltransferase activity, transferring groups other than amino-acyl groups"/>
    <property type="evidence" value="ECO:0007669"/>
    <property type="project" value="InterPro"/>
</dbReference>
<organism evidence="2 3">
    <name type="scientific">Periconia digitata</name>
    <dbReference type="NCBI Taxonomy" id="1303443"/>
    <lineage>
        <taxon>Eukaryota</taxon>
        <taxon>Fungi</taxon>
        <taxon>Dikarya</taxon>
        <taxon>Ascomycota</taxon>
        <taxon>Pezizomycotina</taxon>
        <taxon>Dothideomycetes</taxon>
        <taxon>Pleosporomycetidae</taxon>
        <taxon>Pleosporales</taxon>
        <taxon>Massarineae</taxon>
        <taxon>Periconiaceae</taxon>
        <taxon>Periconia</taxon>
    </lineage>
</organism>
<comment type="caution">
    <text evidence="2">The sequence shown here is derived from an EMBL/GenBank/DDBJ whole genome shotgun (WGS) entry which is preliminary data.</text>
</comment>
<dbReference type="SUPFAM" id="SSF55729">
    <property type="entry name" value="Acyl-CoA N-acyltransferases (Nat)"/>
    <property type="match status" value="1"/>
</dbReference>
<dbReference type="Gene3D" id="3.40.630.30">
    <property type="match status" value="1"/>
</dbReference>